<evidence type="ECO:0000313" key="3">
    <source>
        <dbReference type="Proteomes" id="UP000295673"/>
    </source>
</evidence>
<keyword evidence="3" id="KW-1185">Reference proteome</keyword>
<dbReference type="PROSITE" id="PS51257">
    <property type="entry name" value="PROKAR_LIPOPROTEIN"/>
    <property type="match status" value="1"/>
</dbReference>
<sequence>MIQIMRNAFFLLPILALAGCDLPQLDMLKPKQETGVTPGPVVEAPEEVSEETLESAAAVDRPEAQPGSLGTTVVSLGDATQAGSWLKTPLVANTRPGKVWYNGRWAAVTLIPIEGESGSGSRMSLQAMQLLSLPLTGLTEVEVTAD</sequence>
<reference evidence="2 3" key="1">
    <citation type="submission" date="2019-03" db="EMBL/GenBank/DDBJ databases">
        <title>Genomic Encyclopedia of Archaeal and Bacterial Type Strains, Phase II (KMG-II): from individual species to whole genera.</title>
        <authorList>
            <person name="Goeker M."/>
        </authorList>
    </citation>
    <scope>NUCLEOTIDE SEQUENCE [LARGE SCALE GENOMIC DNA]</scope>
    <source>
        <strain evidence="2 3">DSM 26433</strain>
    </source>
</reference>
<dbReference type="EMBL" id="SMGR01000001">
    <property type="protein sequence ID" value="TCL10073.1"/>
    <property type="molecule type" value="Genomic_DNA"/>
</dbReference>
<feature type="signal peptide" evidence="1">
    <location>
        <begin position="1"/>
        <end position="18"/>
    </location>
</feature>
<name>A0A4R1NTD8_9RHOB</name>
<accession>A0A4R1NTD8</accession>
<protein>
    <recommendedName>
        <fullName evidence="4">D-galactarate dehydratase/altronate hydrolase</fullName>
    </recommendedName>
</protein>
<proteinExistence type="predicted"/>
<dbReference type="Proteomes" id="UP000295673">
    <property type="component" value="Unassembled WGS sequence"/>
</dbReference>
<keyword evidence="1" id="KW-0732">Signal</keyword>
<gene>
    <name evidence="2" type="ORF">BXY66_2141</name>
</gene>
<organism evidence="2 3">
    <name type="scientific">Shimia isoporae</name>
    <dbReference type="NCBI Taxonomy" id="647720"/>
    <lineage>
        <taxon>Bacteria</taxon>
        <taxon>Pseudomonadati</taxon>
        <taxon>Pseudomonadota</taxon>
        <taxon>Alphaproteobacteria</taxon>
        <taxon>Rhodobacterales</taxon>
        <taxon>Roseobacteraceae</taxon>
    </lineage>
</organism>
<evidence type="ECO:0008006" key="4">
    <source>
        <dbReference type="Google" id="ProtNLM"/>
    </source>
</evidence>
<feature type="chain" id="PRO_5020649602" description="D-galactarate dehydratase/altronate hydrolase" evidence="1">
    <location>
        <begin position="19"/>
        <end position="146"/>
    </location>
</feature>
<dbReference type="AlphaFoldDB" id="A0A4R1NTD8"/>
<evidence type="ECO:0000256" key="1">
    <source>
        <dbReference type="SAM" id="SignalP"/>
    </source>
</evidence>
<evidence type="ECO:0000313" key="2">
    <source>
        <dbReference type="EMBL" id="TCL10073.1"/>
    </source>
</evidence>
<comment type="caution">
    <text evidence="2">The sequence shown here is derived from an EMBL/GenBank/DDBJ whole genome shotgun (WGS) entry which is preliminary data.</text>
</comment>